<protein>
    <submittedName>
        <fullName evidence="1">Putative secreted peptide</fullName>
    </submittedName>
</protein>
<accession>A0A2M3ZWZ0</accession>
<evidence type="ECO:0000313" key="1">
    <source>
        <dbReference type="EMBL" id="MBW32908.1"/>
    </source>
</evidence>
<dbReference type="AlphaFoldDB" id="A0A2M3ZWZ0"/>
<proteinExistence type="predicted"/>
<reference evidence="1" key="1">
    <citation type="submission" date="2018-01" db="EMBL/GenBank/DDBJ databases">
        <title>An insight into the sialome of Amazonian anophelines.</title>
        <authorList>
            <person name="Ribeiro J.M."/>
            <person name="Scarpassa V."/>
            <person name="Calvo E."/>
        </authorList>
    </citation>
    <scope>NUCLEOTIDE SEQUENCE</scope>
    <source>
        <tissue evidence="1">Salivary glands</tissue>
    </source>
</reference>
<name>A0A2M3ZWZ0_9DIPT</name>
<sequence>MSQGFMYPAFSAAAAAAAAASGYQFPQMAQAGIPPTMTAIPTPQVSAASAGATTVVLNPYKKMKTS</sequence>
<organism evidence="1">
    <name type="scientific">Anopheles braziliensis</name>
    <dbReference type="NCBI Taxonomy" id="58242"/>
    <lineage>
        <taxon>Eukaryota</taxon>
        <taxon>Metazoa</taxon>
        <taxon>Ecdysozoa</taxon>
        <taxon>Arthropoda</taxon>
        <taxon>Hexapoda</taxon>
        <taxon>Insecta</taxon>
        <taxon>Pterygota</taxon>
        <taxon>Neoptera</taxon>
        <taxon>Endopterygota</taxon>
        <taxon>Diptera</taxon>
        <taxon>Nematocera</taxon>
        <taxon>Culicoidea</taxon>
        <taxon>Culicidae</taxon>
        <taxon>Anophelinae</taxon>
        <taxon>Anopheles</taxon>
    </lineage>
</organism>
<dbReference type="EMBL" id="GGFM01012157">
    <property type="protein sequence ID" value="MBW32908.1"/>
    <property type="molecule type" value="Transcribed_RNA"/>
</dbReference>